<evidence type="ECO:0000313" key="1">
    <source>
        <dbReference type="EMBL" id="SCC69129.1"/>
    </source>
</evidence>
<organism evidence="1 2">
    <name type="scientific">Bacillus wiedmannii</name>
    <dbReference type="NCBI Taxonomy" id="1890302"/>
    <lineage>
        <taxon>Bacteria</taxon>
        <taxon>Bacillati</taxon>
        <taxon>Bacillota</taxon>
        <taxon>Bacilli</taxon>
        <taxon>Bacillales</taxon>
        <taxon>Bacillaceae</taxon>
        <taxon>Bacillus</taxon>
        <taxon>Bacillus cereus group</taxon>
    </lineage>
</organism>
<comment type="caution">
    <text evidence="1">The sequence shown here is derived from an EMBL/GenBank/DDBJ whole genome shotgun (WGS) entry which is preliminary data.</text>
</comment>
<sequence>MASNKGWQEVILIVRHAESVTSLSTECTFGI</sequence>
<dbReference type="AlphaFoldDB" id="A0AB37Z1Q5"/>
<evidence type="ECO:0000313" key="2">
    <source>
        <dbReference type="Proteomes" id="UP000195728"/>
    </source>
</evidence>
<protein>
    <submittedName>
        <fullName evidence="1">A0A024E1B4 (Uncharacterized protein)</fullName>
    </submittedName>
</protein>
<dbReference type="Proteomes" id="UP000195728">
    <property type="component" value="Unassembled WGS sequence"/>
</dbReference>
<proteinExistence type="predicted"/>
<name>A0AB37Z1Q5_9BACI</name>
<dbReference type="EMBL" id="FMBG01000025">
    <property type="protein sequence ID" value="SCC69129.1"/>
    <property type="molecule type" value="Genomic_DNA"/>
</dbReference>
<reference evidence="1 2" key="1">
    <citation type="submission" date="2016-08" db="EMBL/GenBank/DDBJ databases">
        <authorList>
            <person name="Loux V."/>
            <person name="Rue O."/>
        </authorList>
    </citation>
    <scope>NUCLEOTIDE SEQUENCE [LARGE SCALE GENOMIC DNA]</scope>
    <source>
        <strain evidence="1 2">WSBC_10311</strain>
    </source>
</reference>
<gene>
    <name evidence="1" type="ORF">BC10311_06265</name>
</gene>
<accession>A0AB37Z1Q5</accession>